<evidence type="ECO:0000259" key="3">
    <source>
        <dbReference type="Pfam" id="PF00501"/>
    </source>
</evidence>
<keyword evidence="6" id="KW-1185">Reference proteome</keyword>
<reference evidence="5 6" key="1">
    <citation type="journal article" date="2019" name="ACS Chem. Biol.">
        <title>Identification and Mobilization of a Cryptic Antibiotic Biosynthesis Gene Locus from a Human-Pathogenic Nocardia Isolate.</title>
        <authorList>
            <person name="Herisse M."/>
            <person name="Ishida K."/>
            <person name="Porter J.L."/>
            <person name="Howden B."/>
            <person name="Hertweck C."/>
            <person name="Stinear T.P."/>
            <person name="Pidot S.J."/>
        </authorList>
    </citation>
    <scope>NUCLEOTIDE SEQUENCE [LARGE SCALE GENOMIC DNA]</scope>
    <source>
        <strain evidence="5 6">AUSMDU00012717</strain>
    </source>
</reference>
<dbReference type="InterPro" id="IPR020845">
    <property type="entry name" value="AMP-binding_CS"/>
</dbReference>
<name>A0A6G9YED9_9NOCA</name>
<gene>
    <name evidence="5" type="ORF">F5544_18440</name>
</gene>
<evidence type="ECO:0000256" key="1">
    <source>
        <dbReference type="ARBA" id="ARBA00006432"/>
    </source>
</evidence>
<dbReference type="PANTHER" id="PTHR43201:SF5">
    <property type="entry name" value="MEDIUM-CHAIN ACYL-COA LIGASE ACSF2, MITOCHONDRIAL"/>
    <property type="match status" value="1"/>
</dbReference>
<dbReference type="InterPro" id="IPR045851">
    <property type="entry name" value="AMP-bd_C_sf"/>
</dbReference>
<dbReference type="Gene3D" id="3.30.300.30">
    <property type="match status" value="1"/>
</dbReference>
<feature type="domain" description="AMP-binding enzyme C-terminal" evidence="4">
    <location>
        <begin position="421"/>
        <end position="497"/>
    </location>
</feature>
<feature type="domain" description="AMP-dependent synthetase/ligase" evidence="3">
    <location>
        <begin position="20"/>
        <end position="371"/>
    </location>
</feature>
<dbReference type="InterPro" id="IPR025110">
    <property type="entry name" value="AMP-bd_C"/>
</dbReference>
<evidence type="ECO:0000256" key="2">
    <source>
        <dbReference type="ARBA" id="ARBA00022598"/>
    </source>
</evidence>
<dbReference type="InterPro" id="IPR000873">
    <property type="entry name" value="AMP-dep_synth/lig_dom"/>
</dbReference>
<dbReference type="RefSeq" id="WP_167474354.1">
    <property type="nucleotide sequence ID" value="NZ_CP046172.1"/>
</dbReference>
<accession>A0A6G9YED9</accession>
<comment type="similarity">
    <text evidence="1">Belongs to the ATP-dependent AMP-binding enzyme family.</text>
</comment>
<dbReference type="InterPro" id="IPR042099">
    <property type="entry name" value="ANL_N_sf"/>
</dbReference>
<dbReference type="Pfam" id="PF13193">
    <property type="entry name" value="AMP-binding_C"/>
    <property type="match status" value="1"/>
</dbReference>
<dbReference type="PROSITE" id="PS00455">
    <property type="entry name" value="AMP_BINDING"/>
    <property type="match status" value="1"/>
</dbReference>
<proteinExistence type="inferred from homology"/>
<dbReference type="AlphaFoldDB" id="A0A6G9YED9"/>
<evidence type="ECO:0000313" key="5">
    <source>
        <dbReference type="EMBL" id="QIS11562.1"/>
    </source>
</evidence>
<dbReference type="Proteomes" id="UP000503540">
    <property type="component" value="Chromosome"/>
</dbReference>
<evidence type="ECO:0000259" key="4">
    <source>
        <dbReference type="Pfam" id="PF13193"/>
    </source>
</evidence>
<sequence length="511" mass="54593">MTTTSAAYETTVGFTLAAFARNSPQVAITYNGGEWTYGQLLDRVHRMARSLAARGLKPGDVVALATGADPDTFALKFAANALGCAVWIIYDGLGPSLLTEMLSYVEPAAVVFIPGPDDDHLLAVVKQMPGTAALALGPHPDAVNLADLAAAQSGEPVTVRARPQDLSSIRLTGGSTGTPKGIPHTFALPVYYSPAALQAWNFTQLLSTAVGHLGGQLAEVVLTAGGRVVLHGENAFDPGHVLESIERERIGFIWMQPAMLHQLLDHPALESVDTSSLRSLMITGGPTTPERMAQAVNRFGPIISSGYGTYEIGQITMLSPAEHQHPELLNTVGRPVPGVEVSIRDVNDEPLATRQTGEICVRGPGLMSGYYKLPELTAQVLRDGWLHTGDLGFLDGDGYLNVVGRSKDTIVGVRETVYPAQIEKVLNRHPRIQQSAVFGVTVGAVRDEKIAAAVVPKASHQLSEHEVMDWVRAEMGEAYAPEVVLILPEMPTISSGKPDRTALRYLAADGR</sequence>
<dbReference type="PANTHER" id="PTHR43201">
    <property type="entry name" value="ACYL-COA SYNTHETASE"/>
    <property type="match status" value="1"/>
</dbReference>
<evidence type="ECO:0000313" key="6">
    <source>
        <dbReference type="Proteomes" id="UP000503540"/>
    </source>
</evidence>
<dbReference type="SUPFAM" id="SSF56801">
    <property type="entry name" value="Acetyl-CoA synthetase-like"/>
    <property type="match status" value="1"/>
</dbReference>
<dbReference type="KEGG" id="nah:F5544_18440"/>
<dbReference type="EMBL" id="CP046172">
    <property type="protein sequence ID" value="QIS11562.1"/>
    <property type="molecule type" value="Genomic_DNA"/>
</dbReference>
<dbReference type="Gene3D" id="3.40.50.12780">
    <property type="entry name" value="N-terminal domain of ligase-like"/>
    <property type="match status" value="1"/>
</dbReference>
<dbReference type="GO" id="GO:0031956">
    <property type="term" value="F:medium-chain fatty acid-CoA ligase activity"/>
    <property type="evidence" value="ECO:0007669"/>
    <property type="project" value="TreeGrafter"/>
</dbReference>
<dbReference type="Pfam" id="PF00501">
    <property type="entry name" value="AMP-binding"/>
    <property type="match status" value="1"/>
</dbReference>
<dbReference type="GO" id="GO:0006631">
    <property type="term" value="P:fatty acid metabolic process"/>
    <property type="evidence" value="ECO:0007669"/>
    <property type="project" value="TreeGrafter"/>
</dbReference>
<organism evidence="5 6">
    <name type="scientific">Nocardia arthritidis</name>
    <dbReference type="NCBI Taxonomy" id="228602"/>
    <lineage>
        <taxon>Bacteria</taxon>
        <taxon>Bacillati</taxon>
        <taxon>Actinomycetota</taxon>
        <taxon>Actinomycetes</taxon>
        <taxon>Mycobacteriales</taxon>
        <taxon>Nocardiaceae</taxon>
        <taxon>Nocardia</taxon>
    </lineage>
</organism>
<protein>
    <submittedName>
        <fullName evidence="5">AMP-binding protein</fullName>
    </submittedName>
</protein>
<keyword evidence="2" id="KW-0436">Ligase</keyword>